<protein>
    <submittedName>
        <fullName evidence="1">UPF0223 family protein</fullName>
    </submittedName>
</protein>
<comment type="caution">
    <text evidence="1">The sequence shown here is derived from an EMBL/GenBank/DDBJ whole genome shotgun (WGS) entry which is preliminary data.</text>
</comment>
<dbReference type="NCBIfam" id="NF003353">
    <property type="entry name" value="PRK04387.1"/>
    <property type="match status" value="1"/>
</dbReference>
<evidence type="ECO:0000313" key="2">
    <source>
        <dbReference type="Proteomes" id="UP000294802"/>
    </source>
</evidence>
<keyword evidence="2" id="KW-1185">Reference proteome</keyword>
<dbReference type="RefSeq" id="WP_133443250.1">
    <property type="nucleotide sequence ID" value="NZ_SCWB01000004.1"/>
</dbReference>
<accession>A0A4R6BVN2</accession>
<dbReference type="Proteomes" id="UP000294802">
    <property type="component" value="Unassembled WGS sequence"/>
</dbReference>
<dbReference type="AlphaFoldDB" id="A0A4R6BVN2"/>
<dbReference type="InterPro" id="IPR023324">
    <property type="entry name" value="BH2638-like_sf"/>
</dbReference>
<proteinExistence type="predicted"/>
<dbReference type="EMBL" id="SCWB01000004">
    <property type="protein sequence ID" value="TDM12346.1"/>
    <property type="molecule type" value="Genomic_DNA"/>
</dbReference>
<sequence>MEYSYPIDISWSQEEMVDVVNFLSAVEAAYESKVEAQEISDLYQRFKRVVPGKAEENNIYKEFKNVSGYDGYIVVKAMKEELTNEYPNSISIKTK</sequence>
<organism evidence="1 2">
    <name type="scientific">Macrococcus lamae</name>
    <dbReference type="NCBI Taxonomy" id="198484"/>
    <lineage>
        <taxon>Bacteria</taxon>
        <taxon>Bacillati</taxon>
        <taxon>Bacillota</taxon>
        <taxon>Bacilli</taxon>
        <taxon>Bacillales</taxon>
        <taxon>Staphylococcaceae</taxon>
        <taxon>Macrococcus</taxon>
    </lineage>
</organism>
<reference evidence="1 2" key="1">
    <citation type="submission" date="2019-01" db="EMBL/GenBank/DDBJ databases">
        <title>Draft genome sequences of the type strains of six Macrococcus species.</title>
        <authorList>
            <person name="Mazhar S."/>
            <person name="Altermann E."/>
            <person name="Hill C."/>
            <person name="Mcauliffe O."/>
        </authorList>
    </citation>
    <scope>NUCLEOTIDE SEQUENCE [LARGE SCALE GENOMIC DNA]</scope>
    <source>
        <strain evidence="1 2">CCM4815</strain>
    </source>
</reference>
<dbReference type="PIRSF" id="PIRSF037260">
    <property type="entry name" value="UPF0223"/>
    <property type="match status" value="1"/>
</dbReference>
<dbReference type="InterPro" id="IPR007920">
    <property type="entry name" value="UPF0223"/>
</dbReference>
<evidence type="ECO:0000313" key="1">
    <source>
        <dbReference type="EMBL" id="TDM12346.1"/>
    </source>
</evidence>
<name>A0A4R6BVN2_9STAP</name>
<dbReference type="SUPFAM" id="SSF158504">
    <property type="entry name" value="BH2638-like"/>
    <property type="match status" value="1"/>
</dbReference>
<gene>
    <name evidence="1" type="ORF">ERX29_03205</name>
</gene>
<dbReference type="Gene3D" id="1.10.220.80">
    <property type="entry name" value="BH2638-like"/>
    <property type="match status" value="1"/>
</dbReference>
<dbReference type="Pfam" id="PF05256">
    <property type="entry name" value="UPF0223"/>
    <property type="match status" value="1"/>
</dbReference>
<dbReference type="OrthoDB" id="1649074at2"/>